<dbReference type="InterPro" id="IPR002104">
    <property type="entry name" value="Integrase_catalytic"/>
</dbReference>
<dbReference type="Gene3D" id="1.10.443.10">
    <property type="entry name" value="Intergrase catalytic core"/>
    <property type="match status" value="1"/>
</dbReference>
<protein>
    <submittedName>
        <fullName evidence="4">Tyrosine-type recombinase/integrase</fullName>
    </submittedName>
</protein>
<dbReference type="SUPFAM" id="SSF56349">
    <property type="entry name" value="DNA breaking-rejoining enzymes"/>
    <property type="match status" value="1"/>
</dbReference>
<accession>A0ABU4YHK5</accession>
<evidence type="ECO:0000256" key="2">
    <source>
        <dbReference type="SAM" id="MobiDB-lite"/>
    </source>
</evidence>
<comment type="caution">
    <text evidence="4">The sequence shown here is derived from an EMBL/GenBank/DDBJ whole genome shotgun (WGS) entry which is preliminary data.</text>
</comment>
<dbReference type="RefSeq" id="WP_320327854.1">
    <property type="nucleotide sequence ID" value="NZ_JAVIIV010000008.1"/>
</dbReference>
<evidence type="ECO:0000256" key="1">
    <source>
        <dbReference type="ARBA" id="ARBA00023172"/>
    </source>
</evidence>
<reference evidence="4 5" key="1">
    <citation type="submission" date="2023-08" db="EMBL/GenBank/DDBJ databases">
        <title>Implementing the SeqCode for naming new Mesorhizobium species isolated from Vachellia karroo root nodules.</title>
        <authorList>
            <person name="Van Lill M."/>
        </authorList>
    </citation>
    <scope>NUCLEOTIDE SEQUENCE [LARGE SCALE GENOMIC DNA]</scope>
    <source>
        <strain evidence="4 5">VK2B</strain>
    </source>
</reference>
<keyword evidence="1" id="KW-0233">DNA recombination</keyword>
<name>A0ABU4YHK5_9HYPH</name>
<feature type="domain" description="Tyr recombinase" evidence="3">
    <location>
        <begin position="30"/>
        <end position="92"/>
    </location>
</feature>
<dbReference type="Proteomes" id="UP001280156">
    <property type="component" value="Unassembled WGS sequence"/>
</dbReference>
<keyword evidence="5" id="KW-1185">Reference proteome</keyword>
<dbReference type="EMBL" id="JAVIIV010000008">
    <property type="protein sequence ID" value="MDX8486422.1"/>
    <property type="molecule type" value="Genomic_DNA"/>
</dbReference>
<organism evidence="4 5">
    <name type="scientific">Mesorhizobium humile</name>
    <dbReference type="NCBI Taxonomy" id="3072313"/>
    <lineage>
        <taxon>Bacteria</taxon>
        <taxon>Pseudomonadati</taxon>
        <taxon>Pseudomonadota</taxon>
        <taxon>Alphaproteobacteria</taxon>
        <taxon>Hyphomicrobiales</taxon>
        <taxon>Phyllobacteriaceae</taxon>
        <taxon>Mesorhizobium</taxon>
    </lineage>
</organism>
<evidence type="ECO:0000313" key="4">
    <source>
        <dbReference type="EMBL" id="MDX8486422.1"/>
    </source>
</evidence>
<dbReference type="Pfam" id="PF00589">
    <property type="entry name" value="Phage_integrase"/>
    <property type="match status" value="1"/>
</dbReference>
<proteinExistence type="predicted"/>
<sequence>MRFGRDRAAQGAEERRTKRSNDDDRIFLFNHKSVRTAFRRGCGDLDIRDLHFHDLRHEGTSRLFEAGFTIEQVALVTGHKDWKMLRRYTHLSQRCSTLSTRRRLHS</sequence>
<dbReference type="InterPro" id="IPR011010">
    <property type="entry name" value="DNA_brk_join_enz"/>
</dbReference>
<gene>
    <name evidence="4" type="ORF">RFM52_14540</name>
</gene>
<evidence type="ECO:0000313" key="5">
    <source>
        <dbReference type="Proteomes" id="UP001280156"/>
    </source>
</evidence>
<dbReference type="InterPro" id="IPR013762">
    <property type="entry name" value="Integrase-like_cat_sf"/>
</dbReference>
<evidence type="ECO:0000259" key="3">
    <source>
        <dbReference type="Pfam" id="PF00589"/>
    </source>
</evidence>
<feature type="region of interest" description="Disordered" evidence="2">
    <location>
        <begin position="1"/>
        <end position="20"/>
    </location>
</feature>